<accession>A0A3G5AC33</accession>
<gene>
    <name evidence="1" type="ORF">Hyperionvirus36_4</name>
</gene>
<dbReference type="EMBL" id="MK072418">
    <property type="protein sequence ID" value="AYV84727.1"/>
    <property type="molecule type" value="Genomic_DNA"/>
</dbReference>
<reference evidence="1" key="1">
    <citation type="submission" date="2018-10" db="EMBL/GenBank/DDBJ databases">
        <title>Hidden diversity of soil giant viruses.</title>
        <authorList>
            <person name="Schulz F."/>
            <person name="Alteio L."/>
            <person name="Goudeau D."/>
            <person name="Ryan E.M."/>
            <person name="Malmstrom R.R."/>
            <person name="Blanchard J."/>
            <person name="Woyke T."/>
        </authorList>
    </citation>
    <scope>NUCLEOTIDE SEQUENCE</scope>
    <source>
        <strain evidence="1">HYV1</strain>
    </source>
</reference>
<proteinExistence type="predicted"/>
<protein>
    <submittedName>
        <fullName evidence="1">Uncharacterized protein</fullName>
    </submittedName>
</protein>
<sequence>MSFAVYVTTKSTKCCFGYDRHVYMRAELNLKIIGSNKRCLIQFFGMIKLKLAPFEKRRIFDL</sequence>
<evidence type="ECO:0000313" key="1">
    <source>
        <dbReference type="EMBL" id="AYV84727.1"/>
    </source>
</evidence>
<name>A0A3G5AC33_9VIRU</name>
<organism evidence="1">
    <name type="scientific">Hyperionvirus sp</name>
    <dbReference type="NCBI Taxonomy" id="2487770"/>
    <lineage>
        <taxon>Viruses</taxon>
        <taxon>Varidnaviria</taxon>
        <taxon>Bamfordvirae</taxon>
        <taxon>Nucleocytoviricota</taxon>
        <taxon>Megaviricetes</taxon>
        <taxon>Imitervirales</taxon>
        <taxon>Mimiviridae</taxon>
        <taxon>Klosneuvirinae</taxon>
    </lineage>
</organism>